<comment type="caution">
    <text evidence="3">The sequence shown here is derived from an EMBL/GenBank/DDBJ whole genome shotgun (WGS) entry which is preliminary data.</text>
</comment>
<dbReference type="Proteomes" id="UP001201262">
    <property type="component" value="Unassembled WGS sequence"/>
</dbReference>
<dbReference type="PANTHER" id="PTHR38695:SF1">
    <property type="entry name" value="AMINO ACID PERMEASE_ SLC12A DOMAIN-CONTAINING PROTEIN"/>
    <property type="match status" value="1"/>
</dbReference>
<dbReference type="RefSeq" id="XP_046070736.1">
    <property type="nucleotide sequence ID" value="XM_046220697.1"/>
</dbReference>
<evidence type="ECO:0000313" key="3">
    <source>
        <dbReference type="EMBL" id="KAH8695594.1"/>
    </source>
</evidence>
<dbReference type="Pfam" id="PF17648">
    <property type="entry name" value="Luciferase"/>
    <property type="match status" value="1"/>
</dbReference>
<dbReference type="InterPro" id="IPR048273">
    <property type="entry name" value="Luciferase"/>
</dbReference>
<feature type="signal peptide" evidence="1">
    <location>
        <begin position="1"/>
        <end position="21"/>
    </location>
</feature>
<feature type="domain" description="Luciferase" evidence="2">
    <location>
        <begin position="163"/>
        <end position="242"/>
    </location>
</feature>
<dbReference type="InterPro" id="IPR040841">
    <property type="entry name" value="Luciferase_dom"/>
</dbReference>
<keyword evidence="4" id="KW-1185">Reference proteome</keyword>
<proteinExistence type="predicted"/>
<dbReference type="PANTHER" id="PTHR38695">
    <property type="entry name" value="AMINO ACID PERMEASE_ SLC12A DOMAIN-CONTAINING PROTEIN"/>
    <property type="match status" value="1"/>
</dbReference>
<evidence type="ECO:0000313" key="4">
    <source>
        <dbReference type="Proteomes" id="UP001201262"/>
    </source>
</evidence>
<dbReference type="GeneID" id="70250984"/>
<evidence type="ECO:0000256" key="1">
    <source>
        <dbReference type="SAM" id="SignalP"/>
    </source>
</evidence>
<feature type="chain" id="PRO_5042198179" description="Luciferase domain-containing protein" evidence="1">
    <location>
        <begin position="22"/>
        <end position="254"/>
    </location>
</feature>
<organism evidence="3 4">
    <name type="scientific">Talaromyces proteolyticus</name>
    <dbReference type="NCBI Taxonomy" id="1131652"/>
    <lineage>
        <taxon>Eukaryota</taxon>
        <taxon>Fungi</taxon>
        <taxon>Dikarya</taxon>
        <taxon>Ascomycota</taxon>
        <taxon>Pezizomycotina</taxon>
        <taxon>Eurotiomycetes</taxon>
        <taxon>Eurotiomycetidae</taxon>
        <taxon>Eurotiales</taxon>
        <taxon>Trichocomaceae</taxon>
        <taxon>Talaromyces</taxon>
        <taxon>Talaromyces sect. Bacilispori</taxon>
    </lineage>
</organism>
<dbReference type="EMBL" id="JAJTJA010000008">
    <property type="protein sequence ID" value="KAH8695594.1"/>
    <property type="molecule type" value="Genomic_DNA"/>
</dbReference>
<gene>
    <name evidence="3" type="ORF">BGW36DRAFT_429466</name>
</gene>
<sequence length="254" mass="28186">MVSNILIPAISICLLASIIPAYRDYQLFMSYGPGGVPHNALGWLRSRFIATPFGREMFDTREYQDKINAGETVTYIFPEEELSQRKGGTPQVGPHAIPQRQMSHLPDEDTKQKLREAFDMFAAKNANLVKMATSFYETHTDAMWLTEHGVPLSSRPPEALAVRGEVAHVHGTSDHSLHLLLSPADAKKVIDAGWGQRHAFSGAKLVAMVTRGKIALPGSYMLIYAPRNTKEIEIVMEIVKASLQYMSGGLDVRH</sequence>
<evidence type="ECO:0000259" key="2">
    <source>
        <dbReference type="Pfam" id="PF17648"/>
    </source>
</evidence>
<name>A0AAD4PZE0_9EURO</name>
<accession>A0AAD4PZE0</accession>
<keyword evidence="1" id="KW-0732">Signal</keyword>
<reference evidence="3" key="1">
    <citation type="submission" date="2021-12" db="EMBL/GenBank/DDBJ databases">
        <title>Convergent genome expansion in fungi linked to evolution of root-endophyte symbiosis.</title>
        <authorList>
            <consortium name="DOE Joint Genome Institute"/>
            <person name="Ke Y.-H."/>
            <person name="Bonito G."/>
            <person name="Liao H.-L."/>
            <person name="Looney B."/>
            <person name="Rojas-Flechas A."/>
            <person name="Nash J."/>
            <person name="Hameed K."/>
            <person name="Schadt C."/>
            <person name="Martin F."/>
            <person name="Crous P.W."/>
            <person name="Miettinen O."/>
            <person name="Magnuson J.K."/>
            <person name="Labbe J."/>
            <person name="Jacobson D."/>
            <person name="Doktycz M.J."/>
            <person name="Veneault-Fourrey C."/>
            <person name="Kuo A."/>
            <person name="Mondo S."/>
            <person name="Calhoun S."/>
            <person name="Riley R."/>
            <person name="Ohm R."/>
            <person name="LaButti K."/>
            <person name="Andreopoulos B."/>
            <person name="Pangilinan J."/>
            <person name="Nolan M."/>
            <person name="Tritt A."/>
            <person name="Clum A."/>
            <person name="Lipzen A."/>
            <person name="Daum C."/>
            <person name="Barry K."/>
            <person name="Grigoriev I.V."/>
            <person name="Vilgalys R."/>
        </authorList>
    </citation>
    <scope>NUCLEOTIDE SEQUENCE</scope>
    <source>
        <strain evidence="3">PMI_201</strain>
    </source>
</reference>
<dbReference type="AlphaFoldDB" id="A0AAD4PZE0"/>
<protein>
    <recommendedName>
        <fullName evidence="2">Luciferase domain-containing protein</fullName>
    </recommendedName>
</protein>